<organism evidence="2 3">
    <name type="scientific">Candidatus Methylomirabilis tolerans</name>
    <dbReference type="NCBI Taxonomy" id="3123416"/>
    <lineage>
        <taxon>Bacteria</taxon>
        <taxon>Candidatus Methylomirabilota</taxon>
        <taxon>Candidatus Methylomirabilia</taxon>
        <taxon>Candidatus Methylomirabilales</taxon>
        <taxon>Candidatus Methylomirabilaceae</taxon>
        <taxon>Candidatus Methylomirabilis</taxon>
    </lineage>
</organism>
<dbReference type="EMBL" id="JAIOIU010000040">
    <property type="protein sequence ID" value="MBZ0159279.1"/>
    <property type="molecule type" value="Genomic_DNA"/>
</dbReference>
<dbReference type="Pfam" id="PF06103">
    <property type="entry name" value="DUF948"/>
    <property type="match status" value="1"/>
</dbReference>
<gene>
    <name evidence="2" type="ORF">K8G79_03950</name>
</gene>
<comment type="caution">
    <text evidence="2">The sequence shown here is derived from an EMBL/GenBank/DDBJ whole genome shotgun (WGS) entry which is preliminary data.</text>
</comment>
<evidence type="ECO:0000256" key="1">
    <source>
        <dbReference type="SAM" id="Phobius"/>
    </source>
</evidence>
<reference evidence="2 3" key="1">
    <citation type="journal article" date="2021" name="bioRxiv">
        <title>Unraveling nitrogen, sulfur and carbon metabolic pathways and microbial community transcriptional responses to substrate deprivation and toxicity stresses in a bioreactor mimicking anoxic brackish coastal sediment conditions.</title>
        <authorList>
            <person name="Martins P.D."/>
            <person name="Echeveste M.J."/>
            <person name="Arshad A."/>
            <person name="Kurth J."/>
            <person name="Ouboter H."/>
            <person name="Jetten M.S.M."/>
            <person name="Welte C.U."/>
        </authorList>
    </citation>
    <scope>NUCLEOTIDE SEQUENCE [LARGE SCALE GENOMIC DNA]</scope>
    <source>
        <strain evidence="2">MAG_38</strain>
    </source>
</reference>
<protein>
    <submittedName>
        <fullName evidence="2">DUF948 domain-containing protein</fullName>
    </submittedName>
</protein>
<dbReference type="AlphaFoldDB" id="A0AAJ1AGI9"/>
<keyword evidence="1" id="KW-0812">Transmembrane</keyword>
<dbReference type="InterPro" id="IPR009293">
    <property type="entry name" value="UPF0478"/>
</dbReference>
<sequence length="129" mass="14324">MLTTEYALWAIVVLFLVLVCAMIPTFVQIRRTAKQAEDFLRLVELELRPTLIELKEVVGSLNRVSDHVAGGLKKMDGTLEAIAEVGQTVRDVNQLAQHIVFPRLITGAAFMTGLRVGLKTLIVRLAGRR</sequence>
<keyword evidence="1" id="KW-0472">Membrane</keyword>
<feature type="transmembrane region" description="Helical" evidence="1">
    <location>
        <begin position="6"/>
        <end position="27"/>
    </location>
</feature>
<keyword evidence="1" id="KW-1133">Transmembrane helix</keyword>
<dbReference type="Proteomes" id="UP001197609">
    <property type="component" value="Unassembled WGS sequence"/>
</dbReference>
<name>A0AAJ1AGI9_9BACT</name>
<evidence type="ECO:0000313" key="2">
    <source>
        <dbReference type="EMBL" id="MBZ0159279.1"/>
    </source>
</evidence>
<proteinExistence type="predicted"/>
<accession>A0AAJ1AGI9</accession>
<evidence type="ECO:0000313" key="3">
    <source>
        <dbReference type="Proteomes" id="UP001197609"/>
    </source>
</evidence>